<dbReference type="Pfam" id="PF25496">
    <property type="entry name" value="URGCP"/>
    <property type="match status" value="1"/>
</dbReference>
<accession>A0A8J6EAJ5</accession>
<name>A0A8J6EAJ5_ELECQ</name>
<protein>
    <recommendedName>
        <fullName evidence="3">VLIG-type G domain-containing protein</fullName>
    </recommendedName>
</protein>
<dbReference type="InterPro" id="IPR030383">
    <property type="entry name" value="G_VLIG_dom"/>
</dbReference>
<proteinExistence type="inferred from homology"/>
<keyword evidence="2" id="KW-0175">Coiled coil</keyword>
<feature type="coiled-coil region" evidence="2">
    <location>
        <begin position="987"/>
        <end position="1014"/>
    </location>
</feature>
<gene>
    <name evidence="4" type="ORF">GDO78_016419</name>
</gene>
<dbReference type="EMBL" id="WNTK01001980">
    <property type="protein sequence ID" value="KAG9466557.1"/>
    <property type="molecule type" value="Genomic_DNA"/>
</dbReference>
<sequence length="1551" mass="180403">MLSYHKTSKLTVRDILDIGSDHLNMTDAPTIADIPMTFLKKLMALNSTARNTQVMQNDFDDPQEDDLYTDCECEDLEVLNPSDVLCLVLHCSDSFLQQEIITKMSMCQFAVPLLLPDSAGPSCTFMLWAMRDIVKKWRPQALADSKGFEENRLVNISMPIFSFVRIGSQKMSKSKILNEILNTTHQHNTFFVYREMECGNIDREISDGLVELAWYFPTGSKSSDIFSEPITVSNLRGDLQTNWAQFSFLAQISIAVFIFTESLDEEQFKLLSRCNNNDTKYYFIMHAATWEDEDSQKFLKMLFPVLKIDHKNIIRKASGANDARLVSKIKQIMTTCLKKFPHRENLEGISEIACEFGFKVDESSEECATAKEAAMKITDEIKEVMEYKKETLRLQGDLWKQLTVLEKELCRMRKQGLESLDNYKSRLIKERHELLKKQSEHNLAEGMMTFILALTTLSQTGRWYFIKWMKYKLDPISRKNLCDLRSKYEEFCPSSWSVNHEELRQLDQKLCDSTLGTEHFLRELGQLYGTEFFMLKNKKINQRKFSNLPEIAADLFLDGFPLELIDGDVSNIPLQWITDVLIELDKKMGGQCRISVITVLGVQSTGKSTLLNTMFGLQFPVASGRCTRGAFMTLIKVKENFQEELDCDFVLVIDTEGLKAPELASLEDSYEHDNELATLVVGLSDIAIVNMSMENTAEMKDILQIVVHAFLRMKDVGKKPTCLFVHQNVSDVSAHTLNSRDRNRFLEQLNEITELAAKMEKKSKVKFSDLMVYDLKEHNWYIPGLWQGTPPMATISSGYSETVNSLKAYLLKYIKENKLEHKAQHICEFLEWIKTLWSAVKHENFIFNFRNSLVAAAYNKLCIRYSQWDWCFRKQVHDSLLTAETTIKNIPLENMNDNTCNTITNDLENIVQEGENAMQKMLQSYYESKTENVHLLEGYRESFQLNVKYLSQELKYYAINKLKDAIRIRKGKYEIQNIQRTYQKHFEEKVTSLLEKCRKEKNHLKDENLKEEFEVMWNASSELSRDKMMKRNVNQEMLQQLKQNMDIKGGFINEKLLSITSLADFKGNDFNMNEKHFEIWDVGQDSKERLRHECYHGVQDLASSLMQRCGDYVKEKISKREDYDKTYTWELLNIINGSLSDKEAAKFHTTSVFELDIKLKILGNSVQSFQMMHDQFIQENDPFLCLQRLKPHYFLIFKNIFQQKDESQHRAKEFCDLGLKPAINDYIYQHLGKEVINHFLNGDSAKIYGSRSFFQYSVLKKLLLKKDFTKYVKYINSYEEFVKTWINEDLQVQYDGSKDLEDLHLNILSSITEKIRLALKNPRSLQSENVESFLKTICRILKKDLVIPQSVTRMIVFHNKTDISQFSRDIDIFLAETKEQIEEEFRSLSFDAIISKVELKPQKELLKKVFGCGRKCPFCKVPCEAGGAEHKEHFASIHRPKGLAKCSWKIGGRLITSTCSLDVNSERFFVNTDTDGKQQPYKEYRTIYPDWSIQPDVNDSCHYWKYVFLEFNRKFADAYTAEAAQFSEDWKGVTEKDALRSLQQQFNVNEE</sequence>
<evidence type="ECO:0000313" key="5">
    <source>
        <dbReference type="Proteomes" id="UP000770717"/>
    </source>
</evidence>
<comment type="caution">
    <text evidence="4">The sequence shown here is derived from an EMBL/GenBank/DDBJ whole genome shotgun (WGS) entry which is preliminary data.</text>
</comment>
<dbReference type="OrthoDB" id="1597724at2759"/>
<dbReference type="InterPro" id="IPR057365">
    <property type="entry name" value="URGCP"/>
</dbReference>
<dbReference type="PANTHER" id="PTHR14819:SF9">
    <property type="entry name" value="UP-REGULATOR OF CELL PROLIFERATION-LIKE"/>
    <property type="match status" value="1"/>
</dbReference>
<organism evidence="4 5">
    <name type="scientific">Eleutherodactylus coqui</name>
    <name type="common">Puerto Rican coqui</name>
    <dbReference type="NCBI Taxonomy" id="57060"/>
    <lineage>
        <taxon>Eukaryota</taxon>
        <taxon>Metazoa</taxon>
        <taxon>Chordata</taxon>
        <taxon>Craniata</taxon>
        <taxon>Vertebrata</taxon>
        <taxon>Euteleostomi</taxon>
        <taxon>Amphibia</taxon>
        <taxon>Batrachia</taxon>
        <taxon>Anura</taxon>
        <taxon>Neobatrachia</taxon>
        <taxon>Hyloidea</taxon>
        <taxon>Eleutherodactylidae</taxon>
        <taxon>Eleutherodactylinae</taxon>
        <taxon>Eleutherodactylus</taxon>
        <taxon>Eleutherodactylus</taxon>
    </lineage>
</organism>
<dbReference type="SUPFAM" id="SSF52540">
    <property type="entry name" value="P-loop containing nucleoside triphosphate hydrolases"/>
    <property type="match status" value="1"/>
</dbReference>
<dbReference type="Pfam" id="PF25683">
    <property type="entry name" value="URGCP_GTPase"/>
    <property type="match status" value="1"/>
</dbReference>
<dbReference type="InterPro" id="IPR027417">
    <property type="entry name" value="P-loop_NTPase"/>
</dbReference>
<dbReference type="Pfam" id="PF25974">
    <property type="entry name" value="URGCP_9th"/>
    <property type="match status" value="1"/>
</dbReference>
<dbReference type="PANTHER" id="PTHR14819">
    <property type="entry name" value="GTP-BINDING"/>
    <property type="match status" value="1"/>
</dbReference>
<evidence type="ECO:0000256" key="1">
    <source>
        <dbReference type="ARBA" id="ARBA00006828"/>
    </source>
</evidence>
<comment type="similarity">
    <text evidence="1">Belongs to the TRAFAC class dynamin-like GTPase superfamily. Very large inducible GTPase (VLIG) family.</text>
</comment>
<dbReference type="InterPro" id="IPR052986">
    <property type="entry name" value="VLIG_GTPase"/>
</dbReference>
<keyword evidence="5" id="KW-1185">Reference proteome</keyword>
<dbReference type="GO" id="GO:0005525">
    <property type="term" value="F:GTP binding"/>
    <property type="evidence" value="ECO:0007669"/>
    <property type="project" value="InterPro"/>
</dbReference>
<reference evidence="4" key="1">
    <citation type="thesis" date="2020" institute="ProQuest LLC" country="789 East Eisenhower Parkway, Ann Arbor, MI, USA">
        <title>Comparative Genomics and Chromosome Evolution.</title>
        <authorList>
            <person name="Mudd A.B."/>
        </authorList>
    </citation>
    <scope>NUCLEOTIDE SEQUENCE</scope>
    <source>
        <strain evidence="4">HN-11 Male</strain>
        <tissue evidence="4">Kidney and liver</tissue>
    </source>
</reference>
<feature type="domain" description="VLIG-type G" evidence="3">
    <location>
        <begin position="591"/>
        <end position="834"/>
    </location>
</feature>
<evidence type="ECO:0000256" key="2">
    <source>
        <dbReference type="SAM" id="Coils"/>
    </source>
</evidence>
<evidence type="ECO:0000313" key="4">
    <source>
        <dbReference type="EMBL" id="KAG9466557.1"/>
    </source>
</evidence>
<dbReference type="Proteomes" id="UP000770717">
    <property type="component" value="Unassembled WGS sequence"/>
</dbReference>
<dbReference type="InterPro" id="IPR058641">
    <property type="entry name" value="GVIN1_dom"/>
</dbReference>
<dbReference type="Gene3D" id="3.40.50.300">
    <property type="entry name" value="P-loop containing nucleotide triphosphate hydrolases"/>
    <property type="match status" value="1"/>
</dbReference>
<evidence type="ECO:0000259" key="3">
    <source>
        <dbReference type="PROSITE" id="PS51717"/>
    </source>
</evidence>
<dbReference type="PROSITE" id="PS51717">
    <property type="entry name" value="G_VLIG"/>
    <property type="match status" value="1"/>
</dbReference>